<reference evidence="1" key="1">
    <citation type="journal article" date="2014" name="Front. Microbiol.">
        <title>High frequency of phylogenetically diverse reductive dehalogenase-homologous genes in deep subseafloor sedimentary metagenomes.</title>
        <authorList>
            <person name="Kawai M."/>
            <person name="Futagami T."/>
            <person name="Toyoda A."/>
            <person name="Takaki Y."/>
            <person name="Nishi S."/>
            <person name="Hori S."/>
            <person name="Arai W."/>
            <person name="Tsubouchi T."/>
            <person name="Morono Y."/>
            <person name="Uchiyama I."/>
            <person name="Ito T."/>
            <person name="Fujiyama A."/>
            <person name="Inagaki F."/>
            <person name="Takami H."/>
        </authorList>
    </citation>
    <scope>NUCLEOTIDE SEQUENCE</scope>
    <source>
        <strain evidence="1">Expedition CK06-06</strain>
    </source>
</reference>
<evidence type="ECO:0000313" key="1">
    <source>
        <dbReference type="EMBL" id="GAG00754.1"/>
    </source>
</evidence>
<feature type="non-terminal residue" evidence="1">
    <location>
        <position position="264"/>
    </location>
</feature>
<organism evidence="1">
    <name type="scientific">marine sediment metagenome</name>
    <dbReference type="NCBI Taxonomy" id="412755"/>
    <lineage>
        <taxon>unclassified sequences</taxon>
        <taxon>metagenomes</taxon>
        <taxon>ecological metagenomes</taxon>
    </lineage>
</organism>
<name>X0U4R1_9ZZZZ</name>
<feature type="non-terminal residue" evidence="1">
    <location>
        <position position="1"/>
    </location>
</feature>
<comment type="caution">
    <text evidence="1">The sequence shown here is derived from an EMBL/GenBank/DDBJ whole genome shotgun (WGS) entry which is preliminary data.</text>
</comment>
<protein>
    <submittedName>
        <fullName evidence="1">Uncharacterized protein</fullName>
    </submittedName>
</protein>
<accession>X0U4R1</accession>
<sequence>WFGVQVLFINGGAKDINFAIDALDVGRGLYVVGTSFDLSALIATDQDVLANRWGVVAGSPSQFKCNGLVTVGRDSGGTAQATMDDTSIITFPDGYHGPGDVGFLVDLATASTVADLGGLYISNGLITTSDTRADCVFSGTSGSGKLYGIFRNFRNVTLTSAAEIDGATVECELLTQATAEIQNAVIQTNALTSVACLQDPTFGTSSGLHDTEFQQTGAGHALEIDSTGTYTFTNLTFTGYGADTTDDAAIDVTTASAVTINYSG</sequence>
<dbReference type="EMBL" id="BARS01029071">
    <property type="protein sequence ID" value="GAG00754.1"/>
    <property type="molecule type" value="Genomic_DNA"/>
</dbReference>
<dbReference type="AlphaFoldDB" id="X0U4R1"/>
<gene>
    <name evidence="1" type="ORF">S01H1_45487</name>
</gene>
<proteinExistence type="predicted"/>